<dbReference type="Gene3D" id="3.30.60.10">
    <property type="entry name" value="Endochitinase-like"/>
    <property type="match status" value="6"/>
</dbReference>
<keyword evidence="8" id="KW-1185">Reference proteome</keyword>
<evidence type="ECO:0008006" key="9">
    <source>
        <dbReference type="Google" id="ProtNLM"/>
    </source>
</evidence>
<dbReference type="InterPro" id="IPR003609">
    <property type="entry name" value="Pan_app"/>
</dbReference>
<keyword evidence="2 3" id="KW-1015">Disulfide bond</keyword>
<feature type="disulfide bond" evidence="3">
    <location>
        <begin position="528"/>
        <end position="540"/>
    </location>
</feature>
<feature type="domain" description="Chitin-binding type-1" evidence="5">
    <location>
        <begin position="369"/>
        <end position="413"/>
    </location>
</feature>
<dbReference type="InterPro" id="IPR001002">
    <property type="entry name" value="Chitin-bd_1"/>
</dbReference>
<dbReference type="PROSITE" id="PS50941">
    <property type="entry name" value="CHIT_BIND_I_2"/>
    <property type="match status" value="6"/>
</dbReference>
<feature type="disulfide bond" evidence="3">
    <location>
        <begin position="533"/>
        <end position="547"/>
    </location>
</feature>
<evidence type="ECO:0000313" key="7">
    <source>
        <dbReference type="EMBL" id="CEJ81449.1"/>
    </source>
</evidence>
<dbReference type="OrthoDB" id="5403707at2759"/>
<dbReference type="PANTHER" id="PTHR47849">
    <property type="entry name" value="CHITIN-BINDING LECTIN 1"/>
    <property type="match status" value="1"/>
</dbReference>
<gene>
    <name evidence="7" type="ORF">VHEMI01571</name>
</gene>
<dbReference type="CDD" id="cd00035">
    <property type="entry name" value="ChtBD1"/>
    <property type="match status" value="6"/>
</dbReference>
<feature type="domain" description="Chitin-binding type-1" evidence="5">
    <location>
        <begin position="418"/>
        <end position="462"/>
    </location>
</feature>
<evidence type="ECO:0000256" key="4">
    <source>
        <dbReference type="SAM" id="SignalP"/>
    </source>
</evidence>
<feature type="disulfide bond" evidence="3">
    <location>
        <begin position="479"/>
        <end position="491"/>
    </location>
</feature>
<feature type="disulfide bond" evidence="3">
    <location>
        <begin position="577"/>
        <end position="589"/>
    </location>
</feature>
<feature type="domain" description="Apple" evidence="6">
    <location>
        <begin position="288"/>
        <end position="359"/>
    </location>
</feature>
<comment type="caution">
    <text evidence="3">Lacks conserved residue(s) required for the propagation of feature annotation.</text>
</comment>
<dbReference type="Pfam" id="PF00187">
    <property type="entry name" value="Chitin_bind_1"/>
    <property type="match status" value="5"/>
</dbReference>
<feature type="disulfide bond" evidence="3">
    <location>
        <begin position="519"/>
        <end position="534"/>
    </location>
</feature>
<evidence type="ECO:0000256" key="3">
    <source>
        <dbReference type="PROSITE-ProRule" id="PRU00261"/>
    </source>
</evidence>
<evidence type="ECO:0000259" key="5">
    <source>
        <dbReference type="PROSITE" id="PS50941"/>
    </source>
</evidence>
<feature type="disulfide bond" evidence="3">
    <location>
        <begin position="582"/>
        <end position="596"/>
    </location>
</feature>
<evidence type="ECO:0000256" key="2">
    <source>
        <dbReference type="ARBA" id="ARBA00023157"/>
    </source>
</evidence>
<protein>
    <recommendedName>
        <fullName evidence="9">Carbohydrate-binding module family 18 protein</fullName>
    </recommendedName>
</protein>
<feature type="disulfide bond" evidence="3">
    <location>
        <begin position="421"/>
        <end position="436"/>
    </location>
</feature>
<accession>A0A0A1T7V7</accession>
<keyword evidence="1 3" id="KW-0147">Chitin-binding</keyword>
<reference evidence="7 8" key="1">
    <citation type="journal article" date="2015" name="Genome Announc.">
        <title>Draft Genome Sequence and Gene Annotation of the Entomopathogenic Fungus Verticillium hemipterigenum.</title>
        <authorList>
            <person name="Horn F."/>
            <person name="Habel A."/>
            <person name="Scharf D.H."/>
            <person name="Dworschak J."/>
            <person name="Brakhage A.A."/>
            <person name="Guthke R."/>
            <person name="Hertweck C."/>
            <person name="Linde J."/>
        </authorList>
    </citation>
    <scope>NUCLEOTIDE SEQUENCE [LARGE SCALE GENOMIC DNA]</scope>
</reference>
<dbReference type="SUPFAM" id="SSF57016">
    <property type="entry name" value="Plant lectins/antimicrobial peptides"/>
    <property type="match status" value="6"/>
</dbReference>
<feature type="domain" description="Chitin-binding type-1" evidence="5">
    <location>
        <begin position="565"/>
        <end position="609"/>
    </location>
</feature>
<feature type="chain" id="PRO_5001978988" description="Carbohydrate-binding module family 18 protein" evidence="4">
    <location>
        <begin position="20"/>
        <end position="657"/>
    </location>
</feature>
<dbReference type="InterPro" id="IPR036861">
    <property type="entry name" value="Endochitinase-like_sf"/>
</dbReference>
<feature type="domain" description="Chitin-binding type-1" evidence="5">
    <location>
        <begin position="516"/>
        <end position="560"/>
    </location>
</feature>
<feature type="disulfide bond" evidence="3">
    <location>
        <begin position="435"/>
        <end position="449"/>
    </location>
</feature>
<feature type="disulfide bond" evidence="3">
    <location>
        <begin position="626"/>
        <end position="638"/>
    </location>
</feature>
<feature type="disulfide bond" evidence="3">
    <location>
        <begin position="430"/>
        <end position="442"/>
    </location>
</feature>
<dbReference type="SMART" id="SM00270">
    <property type="entry name" value="ChtBD1"/>
    <property type="match status" value="6"/>
</dbReference>
<dbReference type="EMBL" id="CDHN01000001">
    <property type="protein sequence ID" value="CEJ81449.1"/>
    <property type="molecule type" value="Genomic_DNA"/>
</dbReference>
<dbReference type="PROSITE" id="PS50948">
    <property type="entry name" value="PAN"/>
    <property type="match status" value="3"/>
</dbReference>
<dbReference type="AlphaFoldDB" id="A0A0A1T7V7"/>
<keyword evidence="4" id="KW-0732">Signal</keyword>
<feature type="disulfide bond" evidence="3">
    <location>
        <begin position="568"/>
        <end position="583"/>
    </location>
</feature>
<feature type="disulfide bond" evidence="3">
    <location>
        <begin position="386"/>
        <end position="400"/>
    </location>
</feature>
<evidence type="ECO:0000313" key="8">
    <source>
        <dbReference type="Proteomes" id="UP000039046"/>
    </source>
</evidence>
<dbReference type="GO" id="GO:0008061">
    <property type="term" value="F:chitin binding"/>
    <property type="evidence" value="ECO:0007669"/>
    <property type="project" value="UniProtKB-UniRule"/>
</dbReference>
<feature type="domain" description="Apple" evidence="6">
    <location>
        <begin position="193"/>
        <end position="276"/>
    </location>
</feature>
<evidence type="ECO:0000259" key="6">
    <source>
        <dbReference type="PROSITE" id="PS50948"/>
    </source>
</evidence>
<organism evidence="7 8">
    <name type="scientific">[Torrubiella] hemipterigena</name>
    <dbReference type="NCBI Taxonomy" id="1531966"/>
    <lineage>
        <taxon>Eukaryota</taxon>
        <taxon>Fungi</taxon>
        <taxon>Dikarya</taxon>
        <taxon>Ascomycota</taxon>
        <taxon>Pezizomycotina</taxon>
        <taxon>Sordariomycetes</taxon>
        <taxon>Hypocreomycetidae</taxon>
        <taxon>Hypocreales</taxon>
        <taxon>Clavicipitaceae</taxon>
        <taxon>Clavicipitaceae incertae sedis</taxon>
        <taxon>'Torrubiella' clade</taxon>
    </lineage>
</organism>
<evidence type="ECO:0000256" key="1">
    <source>
        <dbReference type="ARBA" id="ARBA00022669"/>
    </source>
</evidence>
<feature type="domain" description="Apple" evidence="6">
    <location>
        <begin position="39"/>
        <end position="110"/>
    </location>
</feature>
<feature type="disulfide bond" evidence="3">
    <location>
        <begin position="617"/>
        <end position="632"/>
    </location>
</feature>
<name>A0A0A1T7V7_9HYPO</name>
<dbReference type="Proteomes" id="UP000039046">
    <property type="component" value="Unassembled WGS sequence"/>
</dbReference>
<sequence>MRTFSIITFVSSGVSLAAGATEPAPANGTAPKDAAAPQCGVDGWGRTTIYKTYTGNNLGLCEELCLADSLCESYSDDKRGVTGNCYLYKTPVKDTPYSDYPNWAMYDRQCALDKRPKGNKLCEVPGWGRRTIYKTFAGENLSLCEERCIVDPECKSYSDDKRGAGGNCYLYKTSVENTPYADYPNWAMYDRQCALDKRPTGKKLCEVPGWGRRTIYKTFAGENLGLCEERCLADPDCKSYSDDKRGASGNCYLYKTAVEDTPYADYPNWAMYDRQCAIDKRPSGDLLCGVPGWGRRTIYKTFAGVNLAGCKTRCLADPECKSYSDDERGVSGNCYLYKTAVKDTPYAPYPNWAMYDRNCGEKPPGAGEGEKCGKDGNNAKCAEGLCCSKDSVCGKTESQCGVGCQKDFGTCLPGSGPGERCGTQGNNAKCLPSLCCSQYGYCGTTPGHCGTGCQPAFGNCTTGSGPGERCGPQGGNLKCATGLCCSQYGYCGSSDKNCGTGCQPDFGNCTIGSGPGERCGPEGNNLKCATGLCCSQYGYCGSSDKNCGTGCQPDFGKCTPGSGPGERCGPEGNNRKCATGLCCSQYGYCGSSDKNCGLGCQPDFGNCTTGSGPGERCGPEGNNMKCATGLCCSQYGYCGSSDKNCGTGCLPDFGKCN</sequence>
<feature type="disulfide bond" evidence="3">
    <location>
        <begin position="381"/>
        <end position="393"/>
    </location>
</feature>
<proteinExistence type="predicted"/>
<feature type="domain" description="Chitin-binding type-1" evidence="5">
    <location>
        <begin position="614"/>
        <end position="657"/>
    </location>
</feature>
<dbReference type="HOGENOM" id="CLU_417482_0_0_1"/>
<feature type="disulfide bond" evidence="3">
    <location>
        <begin position="484"/>
        <end position="498"/>
    </location>
</feature>
<feature type="domain" description="Chitin-binding type-1" evidence="5">
    <location>
        <begin position="467"/>
        <end position="511"/>
    </location>
</feature>
<feature type="disulfide bond" evidence="3">
    <location>
        <begin position="470"/>
        <end position="485"/>
    </location>
</feature>
<feature type="disulfide bond" evidence="3">
    <location>
        <begin position="631"/>
        <end position="645"/>
    </location>
</feature>
<feature type="disulfide bond" evidence="3">
    <location>
        <begin position="372"/>
        <end position="387"/>
    </location>
</feature>
<feature type="signal peptide" evidence="4">
    <location>
        <begin position="1"/>
        <end position="19"/>
    </location>
</feature>